<name>A0AAV5T9J8_9BILA</name>
<keyword evidence="3" id="KW-1185">Reference proteome</keyword>
<dbReference type="Proteomes" id="UP001432027">
    <property type="component" value="Unassembled WGS sequence"/>
</dbReference>
<reference evidence="2" key="1">
    <citation type="submission" date="2023-10" db="EMBL/GenBank/DDBJ databases">
        <title>Genome assembly of Pristionchus species.</title>
        <authorList>
            <person name="Yoshida K."/>
            <person name="Sommer R.J."/>
        </authorList>
    </citation>
    <scope>NUCLEOTIDE SEQUENCE</scope>
    <source>
        <strain evidence="2">RS0144</strain>
    </source>
</reference>
<gene>
    <name evidence="2" type="ORF">PENTCL1PPCAC_13197</name>
</gene>
<protein>
    <submittedName>
        <fullName evidence="2">Uncharacterized protein</fullName>
    </submittedName>
</protein>
<evidence type="ECO:0000313" key="3">
    <source>
        <dbReference type="Proteomes" id="UP001432027"/>
    </source>
</evidence>
<accession>A0AAV5T9J8</accession>
<dbReference type="AlphaFoldDB" id="A0AAV5T9J8"/>
<evidence type="ECO:0000256" key="1">
    <source>
        <dbReference type="SAM" id="MobiDB-lite"/>
    </source>
</evidence>
<comment type="caution">
    <text evidence="2">The sequence shown here is derived from an EMBL/GenBank/DDBJ whole genome shotgun (WGS) entry which is preliminary data.</text>
</comment>
<organism evidence="2 3">
    <name type="scientific">Pristionchus entomophagus</name>
    <dbReference type="NCBI Taxonomy" id="358040"/>
    <lineage>
        <taxon>Eukaryota</taxon>
        <taxon>Metazoa</taxon>
        <taxon>Ecdysozoa</taxon>
        <taxon>Nematoda</taxon>
        <taxon>Chromadorea</taxon>
        <taxon>Rhabditida</taxon>
        <taxon>Rhabditina</taxon>
        <taxon>Diplogasteromorpha</taxon>
        <taxon>Diplogasteroidea</taxon>
        <taxon>Neodiplogasteridae</taxon>
        <taxon>Pristionchus</taxon>
    </lineage>
</organism>
<proteinExistence type="predicted"/>
<sequence length="101" mass="11353">SLRCPPLSISPSLLWRRRPTQSIEPNRRHSGRTRPLISEHYETIESDIKAMSDEDMQTQEQKHFEDYSKGSDGSSGLPISPVSSSLHLAVPAVEKETHSIN</sequence>
<dbReference type="EMBL" id="BTSX01000003">
    <property type="protein sequence ID" value="GMS91022.1"/>
    <property type="molecule type" value="Genomic_DNA"/>
</dbReference>
<feature type="region of interest" description="Disordered" evidence="1">
    <location>
        <begin position="18"/>
        <end position="101"/>
    </location>
</feature>
<evidence type="ECO:0000313" key="2">
    <source>
        <dbReference type="EMBL" id="GMS91022.1"/>
    </source>
</evidence>
<feature type="compositionally biased region" description="Basic and acidic residues" evidence="1">
    <location>
        <begin position="37"/>
        <end position="52"/>
    </location>
</feature>
<feature type="compositionally biased region" description="Basic and acidic residues" evidence="1">
    <location>
        <begin position="60"/>
        <end position="69"/>
    </location>
</feature>
<feature type="compositionally biased region" description="Low complexity" evidence="1">
    <location>
        <begin position="74"/>
        <end position="86"/>
    </location>
</feature>
<feature type="non-terminal residue" evidence="2">
    <location>
        <position position="1"/>
    </location>
</feature>